<evidence type="ECO:0000313" key="2">
    <source>
        <dbReference type="EMBL" id="AOX01942.1"/>
    </source>
</evidence>
<dbReference type="STRING" id="1458985.BJP34_23160"/>
<gene>
    <name evidence="2" type="ORF">BJP34_23160</name>
</gene>
<accession>A0A1D8TWA8</accession>
<evidence type="ECO:0000313" key="3">
    <source>
        <dbReference type="Proteomes" id="UP000177870"/>
    </source>
</evidence>
<dbReference type="EMBL" id="CP017599">
    <property type="protein sequence ID" value="AOX01942.1"/>
    <property type="molecule type" value="Genomic_DNA"/>
</dbReference>
<reference evidence="3" key="1">
    <citation type="submission" date="2016-10" db="EMBL/GenBank/DDBJ databases">
        <title>Comparative genomics uncovers the prolific and rare metabolic potential of the cyanobacterial genus Moorea.</title>
        <authorList>
            <person name="Leao T."/>
            <person name="Castelao G."/>
            <person name="Korobeynikov A."/>
            <person name="Monroe E.A."/>
            <person name="Podell S."/>
            <person name="Glukhov E."/>
            <person name="Allen E."/>
            <person name="Gerwick W.H."/>
            <person name="Gerwick L."/>
        </authorList>
    </citation>
    <scope>NUCLEOTIDE SEQUENCE [LARGE SCALE GENOMIC DNA]</scope>
    <source>
        <strain evidence="3">PAL-8-15-08-1</strain>
    </source>
</reference>
<protein>
    <submittedName>
        <fullName evidence="2">Uncharacterized protein</fullName>
    </submittedName>
</protein>
<dbReference type="NCBIfam" id="NF042906">
    <property type="entry name" value="Moor_cyan_RiPP"/>
    <property type="match status" value="1"/>
</dbReference>
<sequence length="67" mass="7085">MGKKKLLPGQKSPIVRSTTAKPIPGLEETALTEGMFGTTSHGVTPSYSGPPDYPMIQCYPFAGDGDE</sequence>
<name>A0A1D8TWA8_9CYAN</name>
<organism evidence="2 3">
    <name type="scientific">Moorena producens PAL-8-15-08-1</name>
    <dbReference type="NCBI Taxonomy" id="1458985"/>
    <lineage>
        <taxon>Bacteria</taxon>
        <taxon>Bacillati</taxon>
        <taxon>Cyanobacteriota</taxon>
        <taxon>Cyanophyceae</taxon>
        <taxon>Coleofasciculales</taxon>
        <taxon>Coleofasciculaceae</taxon>
        <taxon>Moorena</taxon>
    </lineage>
</organism>
<evidence type="ECO:0000256" key="1">
    <source>
        <dbReference type="SAM" id="MobiDB-lite"/>
    </source>
</evidence>
<dbReference type="KEGG" id="mpro:BJP34_23160"/>
<feature type="region of interest" description="Disordered" evidence="1">
    <location>
        <begin position="1"/>
        <end position="23"/>
    </location>
</feature>
<dbReference type="Proteomes" id="UP000177870">
    <property type="component" value="Chromosome"/>
</dbReference>
<dbReference type="AlphaFoldDB" id="A0A1D8TWA8"/>
<proteinExistence type="predicted"/>